<dbReference type="SUPFAM" id="SSF55486">
    <property type="entry name" value="Metalloproteases ('zincins'), catalytic domain"/>
    <property type="match status" value="1"/>
</dbReference>
<sequence length="339" mass="39265">MRPELPLTCTLYSVFSAQDSLFTIQGGKQLQDGKYQLPIVVLHLNLHRPSSGTPCLLSPSNLDNLFHEFGHAMHAMLGRQQYQHVTVGKFPFKFSNLDFDFLKVHIKQVLKTFARHYRTGEPLDSDILRNVCRSKKLFLYSDTQQQIFYSIMDLVFHGPDFSPRTPIQILEEVQNQYYGIPYVNNTAWHQRFSHLPGYGSKYYSYQVSRSIASKIWRQMFKKDPFSRENDLLGETPTIEMLVKSLSEDLHTRNITASPLRLAPRDDGSDLVISASRPRPVHPRGMIQSHYGSAVSLRDHKSILLRPKQLISFRRRLRMTTFPSLVAAKRSGNDRRRLDW</sequence>
<dbReference type="InterPro" id="IPR024077">
    <property type="entry name" value="Neurolysin/TOP_dom2"/>
</dbReference>
<dbReference type="InterPro" id="IPR024079">
    <property type="entry name" value="MetalloPept_cat_dom_sf"/>
</dbReference>
<dbReference type="Gene3D" id="3.40.390.10">
    <property type="entry name" value="Collagenase (Catalytic Domain)"/>
    <property type="match status" value="1"/>
</dbReference>
<dbReference type="InterPro" id="IPR001567">
    <property type="entry name" value="Pept_M3A_M3B_dom"/>
</dbReference>
<dbReference type="Pfam" id="PF01432">
    <property type="entry name" value="Peptidase_M3"/>
    <property type="match status" value="1"/>
</dbReference>
<keyword evidence="5 7" id="KW-0862">Zinc</keyword>
<accession>A0ABY7G5U6</accession>
<keyword evidence="6 7" id="KW-0482">Metalloprotease</keyword>
<keyword evidence="3 7" id="KW-0479">Metal-binding</keyword>
<name>A0ABY7G5U6_MYAAR</name>
<evidence type="ECO:0000313" key="10">
    <source>
        <dbReference type="Proteomes" id="UP001164746"/>
    </source>
</evidence>
<protein>
    <submittedName>
        <fullName evidence="9">MIPEP-like protein</fullName>
    </submittedName>
</protein>
<reference evidence="9" key="1">
    <citation type="submission" date="2022-11" db="EMBL/GenBank/DDBJ databases">
        <title>Centuries of genome instability and evolution in soft-shell clam transmissible cancer (bioRxiv).</title>
        <authorList>
            <person name="Hart S.F.M."/>
            <person name="Yonemitsu M.A."/>
            <person name="Giersch R.M."/>
            <person name="Beal B.F."/>
            <person name="Arriagada G."/>
            <person name="Davis B.W."/>
            <person name="Ostrander E.A."/>
            <person name="Goff S.P."/>
            <person name="Metzger M.J."/>
        </authorList>
    </citation>
    <scope>NUCLEOTIDE SEQUENCE</scope>
    <source>
        <strain evidence="9">MELC-2E11</strain>
        <tissue evidence="9">Siphon/mantle</tissue>
    </source>
</reference>
<feature type="domain" description="Peptidase M3A/M3B catalytic" evidence="8">
    <location>
        <begin position="22"/>
        <end position="229"/>
    </location>
</feature>
<evidence type="ECO:0000256" key="7">
    <source>
        <dbReference type="RuleBase" id="RU003435"/>
    </source>
</evidence>
<gene>
    <name evidence="9" type="ORF">MAR_014135</name>
</gene>
<evidence type="ECO:0000256" key="1">
    <source>
        <dbReference type="ARBA" id="ARBA00006040"/>
    </source>
</evidence>
<keyword evidence="2 7" id="KW-0645">Protease</keyword>
<dbReference type="PANTHER" id="PTHR11804:SF79">
    <property type="entry name" value="MITOCHONDRIAL INTERMEDIATE PEPTIDASE"/>
    <property type="match status" value="1"/>
</dbReference>
<proteinExistence type="inferred from homology"/>
<evidence type="ECO:0000256" key="4">
    <source>
        <dbReference type="ARBA" id="ARBA00022801"/>
    </source>
</evidence>
<evidence type="ECO:0000256" key="2">
    <source>
        <dbReference type="ARBA" id="ARBA00022670"/>
    </source>
</evidence>
<keyword evidence="4 7" id="KW-0378">Hydrolase</keyword>
<dbReference type="InterPro" id="IPR045090">
    <property type="entry name" value="Pept_M3A_M3B"/>
</dbReference>
<organism evidence="9 10">
    <name type="scientific">Mya arenaria</name>
    <name type="common">Soft-shell clam</name>
    <dbReference type="NCBI Taxonomy" id="6604"/>
    <lineage>
        <taxon>Eukaryota</taxon>
        <taxon>Metazoa</taxon>
        <taxon>Spiralia</taxon>
        <taxon>Lophotrochozoa</taxon>
        <taxon>Mollusca</taxon>
        <taxon>Bivalvia</taxon>
        <taxon>Autobranchia</taxon>
        <taxon>Heteroconchia</taxon>
        <taxon>Euheterodonta</taxon>
        <taxon>Imparidentia</taxon>
        <taxon>Neoheterodontei</taxon>
        <taxon>Myida</taxon>
        <taxon>Myoidea</taxon>
        <taxon>Myidae</taxon>
        <taxon>Mya</taxon>
    </lineage>
</organism>
<comment type="cofactor">
    <cofactor evidence="7">
        <name>Zn(2+)</name>
        <dbReference type="ChEBI" id="CHEBI:29105"/>
    </cofactor>
    <text evidence="7">Binds 1 zinc ion.</text>
</comment>
<dbReference type="PANTHER" id="PTHR11804">
    <property type="entry name" value="PROTEASE M3 THIMET OLIGOPEPTIDASE-RELATED"/>
    <property type="match status" value="1"/>
</dbReference>
<evidence type="ECO:0000313" key="9">
    <source>
        <dbReference type="EMBL" id="WAR28431.1"/>
    </source>
</evidence>
<evidence type="ECO:0000256" key="3">
    <source>
        <dbReference type="ARBA" id="ARBA00022723"/>
    </source>
</evidence>
<evidence type="ECO:0000259" key="8">
    <source>
        <dbReference type="Pfam" id="PF01432"/>
    </source>
</evidence>
<dbReference type="Gene3D" id="1.10.1370.10">
    <property type="entry name" value="Neurolysin, domain 3"/>
    <property type="match status" value="1"/>
</dbReference>
<dbReference type="EMBL" id="CP111026">
    <property type="protein sequence ID" value="WAR28431.1"/>
    <property type="molecule type" value="Genomic_DNA"/>
</dbReference>
<comment type="similarity">
    <text evidence="1 7">Belongs to the peptidase M3 family.</text>
</comment>
<evidence type="ECO:0000256" key="6">
    <source>
        <dbReference type="ARBA" id="ARBA00023049"/>
    </source>
</evidence>
<evidence type="ECO:0000256" key="5">
    <source>
        <dbReference type="ARBA" id="ARBA00022833"/>
    </source>
</evidence>
<keyword evidence="10" id="KW-1185">Reference proteome</keyword>
<dbReference type="Proteomes" id="UP001164746">
    <property type="component" value="Chromosome 15"/>
</dbReference>